<keyword evidence="2" id="KW-1133">Transmembrane helix</keyword>
<feature type="transmembrane region" description="Helical" evidence="2">
    <location>
        <begin position="189"/>
        <end position="209"/>
    </location>
</feature>
<gene>
    <name evidence="3" type="ORF">KGF57_004154</name>
</gene>
<feature type="region of interest" description="Disordered" evidence="1">
    <location>
        <begin position="315"/>
        <end position="347"/>
    </location>
</feature>
<dbReference type="GeneID" id="76152198"/>
<keyword evidence="2" id="KW-0472">Membrane</keyword>
<evidence type="ECO:0000256" key="2">
    <source>
        <dbReference type="SAM" id="Phobius"/>
    </source>
</evidence>
<feature type="transmembrane region" description="Helical" evidence="2">
    <location>
        <begin position="284"/>
        <end position="304"/>
    </location>
</feature>
<dbReference type="Proteomes" id="UP001204833">
    <property type="component" value="Unassembled WGS sequence"/>
</dbReference>
<organism evidence="3 4">
    <name type="scientific">Candida theae</name>
    <dbReference type="NCBI Taxonomy" id="1198502"/>
    <lineage>
        <taxon>Eukaryota</taxon>
        <taxon>Fungi</taxon>
        <taxon>Dikarya</taxon>
        <taxon>Ascomycota</taxon>
        <taxon>Saccharomycotina</taxon>
        <taxon>Pichiomycetes</taxon>
        <taxon>Debaryomycetaceae</taxon>
        <taxon>Candida/Lodderomyces clade</taxon>
        <taxon>Candida</taxon>
    </lineage>
</organism>
<feature type="transmembrane region" description="Helical" evidence="2">
    <location>
        <begin position="254"/>
        <end position="277"/>
    </location>
</feature>
<keyword evidence="4" id="KW-1185">Reference proteome</keyword>
<protein>
    <submittedName>
        <fullName evidence="3">Uncharacterized protein</fullName>
    </submittedName>
</protein>
<feature type="transmembrane region" description="Helical" evidence="2">
    <location>
        <begin position="161"/>
        <end position="183"/>
    </location>
</feature>
<feature type="compositionally biased region" description="Basic and acidic residues" evidence="1">
    <location>
        <begin position="324"/>
        <end position="333"/>
    </location>
</feature>
<feature type="transmembrane region" description="Helical" evidence="2">
    <location>
        <begin position="30"/>
        <end position="49"/>
    </location>
</feature>
<proteinExistence type="predicted"/>
<evidence type="ECO:0000313" key="3">
    <source>
        <dbReference type="EMBL" id="KAI5952190.1"/>
    </source>
</evidence>
<feature type="transmembrane region" description="Helical" evidence="2">
    <location>
        <begin position="355"/>
        <end position="373"/>
    </location>
</feature>
<dbReference type="RefSeq" id="XP_051607372.1">
    <property type="nucleotide sequence ID" value="XM_051753633.1"/>
</dbReference>
<keyword evidence="2" id="KW-0812">Transmembrane</keyword>
<evidence type="ECO:0000313" key="4">
    <source>
        <dbReference type="Proteomes" id="UP001204833"/>
    </source>
</evidence>
<accession>A0AAD5BBR1</accession>
<dbReference type="EMBL" id="JAIHNG010000147">
    <property type="protein sequence ID" value="KAI5952190.1"/>
    <property type="molecule type" value="Genomic_DNA"/>
</dbReference>
<comment type="caution">
    <text evidence="3">The sequence shown here is derived from an EMBL/GenBank/DDBJ whole genome shotgun (WGS) entry which is preliminary data.</text>
</comment>
<evidence type="ECO:0000256" key="1">
    <source>
        <dbReference type="SAM" id="MobiDB-lite"/>
    </source>
</evidence>
<reference evidence="3 4" key="1">
    <citation type="journal article" date="2022" name="DNA Res.">
        <title>Genome analysis of five recently described species of the CUG-Ser clade uncovers Candida theae as a new hybrid lineage with pathogenic potential in the Candida parapsilosis species complex.</title>
        <authorList>
            <person name="Mixao V."/>
            <person name="Del Olmo V."/>
            <person name="Hegedusova E."/>
            <person name="Saus E."/>
            <person name="Pryszcz L."/>
            <person name="Cillingova A."/>
            <person name="Nosek J."/>
            <person name="Gabaldon T."/>
        </authorList>
    </citation>
    <scope>NUCLEOTIDE SEQUENCE [LARGE SCALE GENOMIC DNA]</scope>
    <source>
        <strain evidence="3 4">CBS 12239</strain>
    </source>
</reference>
<sequence>MAVTTTTTINVTPLHRKFINILNKYLCNGLHNPIVSSAIIITFVAVHLLRSTLLMSPIIAQSSSTTSSSALASVDWEREEYPVNGSINGEPVSYTRDETTAATAAAMTAVFDDYFCDFLSNFVNLVFIYRFVMMNYNNSISISNRNRNKSRQQQATTGSSIFQELSIFIMQLAAATCFMYFYFNQFPRLLQVLASLQLVLPFVILFISSSTSSSKNKSVYKLLKECNNNILPFFITNSFLFINVPFIASSNANTATATTAATTATSVSVSTVFGYFTSDDTLSWFYLLAVYSQKLYLIYQYVIYELISVYEEKEEEEEEEEEQDSKVDLEKGPPIRNKSVPTSSPLQRTDCGSRLMMSVCYMVMIVDLVFMCSY</sequence>
<feature type="transmembrane region" description="Helical" evidence="2">
    <location>
        <begin position="230"/>
        <end position="248"/>
    </location>
</feature>
<dbReference type="AlphaFoldDB" id="A0AAD5BBR1"/>
<name>A0AAD5BBR1_9ASCO</name>